<dbReference type="InterPro" id="IPR018378">
    <property type="entry name" value="C-type_lectin_CS"/>
</dbReference>
<dbReference type="InterPro" id="IPR016186">
    <property type="entry name" value="C-type_lectin-like/link_sf"/>
</dbReference>
<evidence type="ECO:0000259" key="3">
    <source>
        <dbReference type="PROSITE" id="PS50041"/>
    </source>
</evidence>
<dbReference type="PROSITE" id="PS00615">
    <property type="entry name" value="C_TYPE_LECTIN_1"/>
    <property type="match status" value="1"/>
</dbReference>
<protein>
    <recommendedName>
        <fullName evidence="3">C-type lectin domain-containing protein</fullName>
    </recommendedName>
</protein>
<feature type="domain" description="C-type lectin" evidence="3">
    <location>
        <begin position="146"/>
        <end position="261"/>
    </location>
</feature>
<proteinExistence type="predicted"/>
<feature type="domain" description="C-type lectin" evidence="3">
    <location>
        <begin position="256"/>
        <end position="372"/>
    </location>
</feature>
<evidence type="ECO:0000256" key="1">
    <source>
        <dbReference type="ARBA" id="ARBA00023157"/>
    </source>
</evidence>
<dbReference type="Pfam" id="PF00059">
    <property type="entry name" value="Lectin_C"/>
    <property type="match status" value="3"/>
</dbReference>
<keyword evidence="1" id="KW-1015">Disulfide bond</keyword>
<keyword evidence="5" id="KW-1185">Reference proteome</keyword>
<dbReference type="PANTHER" id="PTHR45784:SF3">
    <property type="entry name" value="C-TYPE LECTIN DOMAIN FAMILY 4 MEMBER K-LIKE-RELATED"/>
    <property type="match status" value="1"/>
</dbReference>
<dbReference type="PANTHER" id="PTHR45784">
    <property type="entry name" value="C-TYPE LECTIN DOMAIN FAMILY 20 MEMBER A-RELATED"/>
    <property type="match status" value="1"/>
</dbReference>
<dbReference type="InterPro" id="IPR001304">
    <property type="entry name" value="C-type_lectin-like"/>
</dbReference>
<dbReference type="SUPFAM" id="SSF56436">
    <property type="entry name" value="C-type lectin-like"/>
    <property type="match status" value="3"/>
</dbReference>
<evidence type="ECO:0000313" key="4">
    <source>
        <dbReference type="EMBL" id="KAL3056020.1"/>
    </source>
</evidence>
<feature type="domain" description="C-type lectin" evidence="3">
    <location>
        <begin position="24"/>
        <end position="143"/>
    </location>
</feature>
<dbReference type="PROSITE" id="PS50041">
    <property type="entry name" value="C_TYPE_LECTIN_2"/>
    <property type="match status" value="3"/>
</dbReference>
<sequence>MQWIQFVLILMGQCSFFTCHLYEYHFIPERKTWDEAQRYCRENYTDLATVSDMRDVERLPNSSQTTDAWIGLRSINERDIKEWHWSLPGEKYYPTECGPGCKPEWAPNQPNNGGDNSENCVVIRSLRKWHDVYCPEKHKFICYNETGQEKYFVIDEPELNWLQAQSYCREHHTDLVSGITQINSTEFNKRVDEFPDHHGSPDLWIGLFRDTWSWSDGKNFSFRHWDPDSSKDEATKTCAMIKPNGKWSSDICTKEKHFYCYDDKVILIKEKKTWDEALTYCREKHRDLVSITDRHQQRWVQETAKMTDTPVWLGMRYTCTLDLWFWVNDRLVCFNNWAQDQMDEQCGMAGVMERDGKWYKKADNEKFHFICAK</sequence>
<evidence type="ECO:0000256" key="2">
    <source>
        <dbReference type="SAM" id="SignalP"/>
    </source>
</evidence>
<reference evidence="4 5" key="2">
    <citation type="journal article" date="2024" name="G3 (Bethesda)">
        <title>The genome of the cryopelagic Antarctic bald notothen, Trematomus borchgrevinki.</title>
        <authorList>
            <person name="Rayamajhi N."/>
            <person name="Rivera-Colon A.G."/>
            <person name="Minhas B.F."/>
            <person name="Cheng C.C."/>
            <person name="Catchen J.M."/>
        </authorList>
    </citation>
    <scope>NUCLEOTIDE SEQUENCE [LARGE SCALE GENOMIC DNA]</scope>
    <source>
        <strain evidence="4">AGRC-2024</strain>
    </source>
</reference>
<dbReference type="InterPro" id="IPR016187">
    <property type="entry name" value="CTDL_fold"/>
</dbReference>
<feature type="signal peptide" evidence="2">
    <location>
        <begin position="1"/>
        <end position="16"/>
    </location>
</feature>
<comment type="caution">
    <text evidence="4">The sequence shown here is derived from an EMBL/GenBank/DDBJ whole genome shotgun (WGS) entry which is preliminary data.</text>
</comment>
<dbReference type="AlphaFoldDB" id="A0ABD2GRF3"/>
<gene>
    <name evidence="4" type="ORF">OYC64_018679</name>
</gene>
<evidence type="ECO:0000313" key="5">
    <source>
        <dbReference type="Proteomes" id="UP001619887"/>
    </source>
</evidence>
<dbReference type="SMART" id="SM00034">
    <property type="entry name" value="CLECT"/>
    <property type="match status" value="3"/>
</dbReference>
<dbReference type="Gene3D" id="3.10.100.10">
    <property type="entry name" value="Mannose-Binding Protein A, subunit A"/>
    <property type="match status" value="3"/>
</dbReference>
<name>A0ABD2GRF3_PAGBO</name>
<accession>A0ABD2GRF3</accession>
<feature type="chain" id="PRO_5044839335" description="C-type lectin domain-containing protein" evidence="2">
    <location>
        <begin position="17"/>
        <end position="373"/>
    </location>
</feature>
<dbReference type="Proteomes" id="UP001619887">
    <property type="component" value="Unassembled WGS sequence"/>
</dbReference>
<dbReference type="EMBL" id="JBIYXZ010002076">
    <property type="protein sequence ID" value="KAL3056020.1"/>
    <property type="molecule type" value="Genomic_DNA"/>
</dbReference>
<reference evidence="4 5" key="1">
    <citation type="journal article" date="2022" name="G3 (Bethesda)">
        <title>Evaluating Illumina-, Nanopore-, and PacBio-based genome assembly strategies with the bald notothen, Trematomus borchgrevinki.</title>
        <authorList>
            <person name="Rayamajhi N."/>
            <person name="Cheng C.C."/>
            <person name="Catchen J.M."/>
        </authorList>
    </citation>
    <scope>NUCLEOTIDE SEQUENCE [LARGE SCALE GENOMIC DNA]</scope>
    <source>
        <strain evidence="4">AGRC-2024</strain>
    </source>
</reference>
<keyword evidence="2" id="KW-0732">Signal</keyword>
<organism evidence="4 5">
    <name type="scientific">Pagothenia borchgrevinki</name>
    <name type="common">Bald rockcod</name>
    <name type="synonym">Trematomus borchgrevinki</name>
    <dbReference type="NCBI Taxonomy" id="8213"/>
    <lineage>
        <taxon>Eukaryota</taxon>
        <taxon>Metazoa</taxon>
        <taxon>Chordata</taxon>
        <taxon>Craniata</taxon>
        <taxon>Vertebrata</taxon>
        <taxon>Euteleostomi</taxon>
        <taxon>Actinopterygii</taxon>
        <taxon>Neopterygii</taxon>
        <taxon>Teleostei</taxon>
        <taxon>Neoteleostei</taxon>
        <taxon>Acanthomorphata</taxon>
        <taxon>Eupercaria</taxon>
        <taxon>Perciformes</taxon>
        <taxon>Notothenioidei</taxon>
        <taxon>Nototheniidae</taxon>
        <taxon>Pagothenia</taxon>
    </lineage>
</organism>